<name>A0AAN9YMT7_9PEZI</name>
<feature type="region of interest" description="Disordered" evidence="5">
    <location>
        <begin position="74"/>
        <end position="96"/>
    </location>
</feature>
<evidence type="ECO:0000259" key="6">
    <source>
        <dbReference type="PROSITE" id="PS50071"/>
    </source>
</evidence>
<dbReference type="AlphaFoldDB" id="A0AAN9YMT7"/>
<keyword evidence="2 4" id="KW-0371">Homeobox</keyword>
<feature type="region of interest" description="Disordered" evidence="5">
    <location>
        <begin position="1"/>
        <end position="26"/>
    </location>
</feature>
<dbReference type="InterPro" id="IPR001356">
    <property type="entry name" value="HD"/>
</dbReference>
<sequence>MGQPGTPYGAGYRPESGASAYTPADTSYGYSYAARNHSVSLGYTRPYDRTPFSPGPYGAPYQDPYLPIRVGPISIGAPGDTRQRKRRGNLPKETTDKLRSWFQAHLGHPYPTEDEKQELVRATGLQLNQISNWFINARRRQLPALQKNARAESFALSQRGKRDASHISDDDTNNYDDGDLERLEQHSSAKSKRLSI</sequence>
<dbReference type="PANTHER" id="PTHR11850">
    <property type="entry name" value="HOMEOBOX PROTEIN TRANSCRIPTION FACTORS"/>
    <property type="match status" value="1"/>
</dbReference>
<dbReference type="Pfam" id="PF05920">
    <property type="entry name" value="Homeobox_KN"/>
    <property type="match status" value="1"/>
</dbReference>
<accession>A0AAN9YMT7</accession>
<evidence type="ECO:0000256" key="1">
    <source>
        <dbReference type="ARBA" id="ARBA00023125"/>
    </source>
</evidence>
<dbReference type="EMBL" id="JAKJXP020000047">
    <property type="protein sequence ID" value="KAK7751638.1"/>
    <property type="molecule type" value="Genomic_DNA"/>
</dbReference>
<dbReference type="GO" id="GO:0003677">
    <property type="term" value="F:DNA binding"/>
    <property type="evidence" value="ECO:0007669"/>
    <property type="project" value="UniProtKB-UniRule"/>
</dbReference>
<dbReference type="GO" id="GO:0005634">
    <property type="term" value="C:nucleus"/>
    <property type="evidence" value="ECO:0007669"/>
    <property type="project" value="UniProtKB-SubCell"/>
</dbReference>
<organism evidence="7 8">
    <name type="scientific">Diatrype stigma</name>
    <dbReference type="NCBI Taxonomy" id="117547"/>
    <lineage>
        <taxon>Eukaryota</taxon>
        <taxon>Fungi</taxon>
        <taxon>Dikarya</taxon>
        <taxon>Ascomycota</taxon>
        <taxon>Pezizomycotina</taxon>
        <taxon>Sordariomycetes</taxon>
        <taxon>Xylariomycetidae</taxon>
        <taxon>Xylariales</taxon>
        <taxon>Diatrypaceae</taxon>
        <taxon>Diatrype</taxon>
    </lineage>
</organism>
<keyword evidence="3 4" id="KW-0539">Nucleus</keyword>
<feature type="compositionally biased region" description="Basic and acidic residues" evidence="5">
    <location>
        <begin position="160"/>
        <end position="169"/>
    </location>
</feature>
<evidence type="ECO:0000256" key="3">
    <source>
        <dbReference type="ARBA" id="ARBA00023242"/>
    </source>
</evidence>
<dbReference type="InterPro" id="IPR050224">
    <property type="entry name" value="TALE_homeobox"/>
</dbReference>
<evidence type="ECO:0000313" key="8">
    <source>
        <dbReference type="Proteomes" id="UP001320420"/>
    </source>
</evidence>
<evidence type="ECO:0000313" key="7">
    <source>
        <dbReference type="EMBL" id="KAK7751638.1"/>
    </source>
</evidence>
<evidence type="ECO:0000256" key="5">
    <source>
        <dbReference type="SAM" id="MobiDB-lite"/>
    </source>
</evidence>
<feature type="DNA-binding region" description="Homeobox" evidence="4">
    <location>
        <begin position="83"/>
        <end position="145"/>
    </location>
</feature>
<proteinExistence type="predicted"/>
<evidence type="ECO:0000256" key="2">
    <source>
        <dbReference type="ARBA" id="ARBA00023155"/>
    </source>
</evidence>
<dbReference type="InterPro" id="IPR008422">
    <property type="entry name" value="KN_HD"/>
</dbReference>
<evidence type="ECO:0000256" key="4">
    <source>
        <dbReference type="PROSITE-ProRule" id="PRU00108"/>
    </source>
</evidence>
<keyword evidence="8" id="KW-1185">Reference proteome</keyword>
<dbReference type="InterPro" id="IPR009057">
    <property type="entry name" value="Homeodomain-like_sf"/>
</dbReference>
<keyword evidence="1 4" id="KW-0238">DNA-binding</keyword>
<dbReference type="Proteomes" id="UP001320420">
    <property type="component" value="Unassembled WGS sequence"/>
</dbReference>
<comment type="subcellular location">
    <subcellularLocation>
        <location evidence="4">Nucleus</location>
    </subcellularLocation>
</comment>
<feature type="compositionally biased region" description="Acidic residues" evidence="5">
    <location>
        <begin position="170"/>
        <end position="179"/>
    </location>
</feature>
<dbReference type="Gene3D" id="1.10.10.60">
    <property type="entry name" value="Homeodomain-like"/>
    <property type="match status" value="1"/>
</dbReference>
<dbReference type="PROSITE" id="PS50071">
    <property type="entry name" value="HOMEOBOX_2"/>
    <property type="match status" value="1"/>
</dbReference>
<comment type="caution">
    <text evidence="7">The sequence shown here is derived from an EMBL/GenBank/DDBJ whole genome shotgun (WGS) entry which is preliminary data.</text>
</comment>
<dbReference type="SMART" id="SM00389">
    <property type="entry name" value="HOX"/>
    <property type="match status" value="1"/>
</dbReference>
<feature type="domain" description="Homeobox" evidence="6">
    <location>
        <begin position="81"/>
        <end position="144"/>
    </location>
</feature>
<dbReference type="CDD" id="cd00086">
    <property type="entry name" value="homeodomain"/>
    <property type="match status" value="1"/>
</dbReference>
<dbReference type="GO" id="GO:0006355">
    <property type="term" value="P:regulation of DNA-templated transcription"/>
    <property type="evidence" value="ECO:0007669"/>
    <property type="project" value="InterPro"/>
</dbReference>
<gene>
    <name evidence="7" type="primary">CUP9</name>
    <name evidence="7" type="ORF">SLS62_006464</name>
</gene>
<feature type="region of interest" description="Disordered" evidence="5">
    <location>
        <begin position="153"/>
        <end position="196"/>
    </location>
</feature>
<dbReference type="SUPFAM" id="SSF46689">
    <property type="entry name" value="Homeodomain-like"/>
    <property type="match status" value="1"/>
</dbReference>
<protein>
    <submittedName>
        <fullName evidence="7">Homeodomain superfamily</fullName>
    </submittedName>
</protein>
<reference evidence="7 8" key="1">
    <citation type="submission" date="2024-02" db="EMBL/GenBank/DDBJ databases">
        <title>De novo assembly and annotation of 12 fungi associated with fruit tree decline syndrome in Ontario, Canada.</title>
        <authorList>
            <person name="Sulman M."/>
            <person name="Ellouze W."/>
            <person name="Ilyukhin E."/>
        </authorList>
    </citation>
    <scope>NUCLEOTIDE SEQUENCE [LARGE SCALE GENOMIC DNA]</scope>
    <source>
        <strain evidence="7 8">M11/M66-122</strain>
    </source>
</reference>